<dbReference type="InterPro" id="IPR037120">
    <property type="entry name" value="Haem_peroxidase_sf_animal"/>
</dbReference>
<protein>
    <submittedName>
        <fullName evidence="4">Uncharacterized protein</fullName>
    </submittedName>
</protein>
<dbReference type="Gene3D" id="1.10.640.10">
    <property type="entry name" value="Haem peroxidase domain superfamily, animal type"/>
    <property type="match status" value="1"/>
</dbReference>
<dbReference type="InterPro" id="IPR010255">
    <property type="entry name" value="Haem_peroxidase_sf"/>
</dbReference>
<dbReference type="GO" id="GO:0020037">
    <property type="term" value="F:heme binding"/>
    <property type="evidence" value="ECO:0007669"/>
    <property type="project" value="InterPro"/>
</dbReference>
<dbReference type="PROSITE" id="PS50292">
    <property type="entry name" value="PEROXIDASE_3"/>
    <property type="match status" value="1"/>
</dbReference>
<evidence type="ECO:0000256" key="2">
    <source>
        <dbReference type="ARBA" id="ARBA00022525"/>
    </source>
</evidence>
<dbReference type="PANTHER" id="PTHR11475">
    <property type="entry name" value="OXIDASE/PEROXIDASE"/>
    <property type="match status" value="1"/>
</dbReference>
<keyword evidence="2" id="KW-0964">Secreted</keyword>
<dbReference type="AlphaFoldDB" id="A0A8B6E934"/>
<dbReference type="OrthoDB" id="823504at2759"/>
<dbReference type="GO" id="GO:0005576">
    <property type="term" value="C:extracellular region"/>
    <property type="evidence" value="ECO:0007669"/>
    <property type="project" value="UniProtKB-SubCell"/>
</dbReference>
<accession>A0A8B6E934</accession>
<sequence>MLEQRLSGDAAYVGETFGCILGQQFQNLKQGDRFWYERAEPEGFSQDKLQEIRKVTLASVFCKNIDNLTEIQRSALRQQTNRNDCSDERRNPHIDFNVWA</sequence>
<keyword evidence="3" id="KW-0325">Glycoprotein</keyword>
<gene>
    <name evidence="4" type="ORF">MGAL_10B046946</name>
</gene>
<dbReference type="SUPFAM" id="SSF48113">
    <property type="entry name" value="Heme-dependent peroxidases"/>
    <property type="match status" value="1"/>
</dbReference>
<evidence type="ECO:0000256" key="3">
    <source>
        <dbReference type="ARBA" id="ARBA00023180"/>
    </source>
</evidence>
<evidence type="ECO:0000313" key="4">
    <source>
        <dbReference type="EMBL" id="VDI30210.1"/>
    </source>
</evidence>
<dbReference type="EMBL" id="UYJE01004674">
    <property type="protein sequence ID" value="VDI30210.1"/>
    <property type="molecule type" value="Genomic_DNA"/>
</dbReference>
<keyword evidence="5" id="KW-1185">Reference proteome</keyword>
<name>A0A8B6E934_MYTGA</name>
<comment type="caution">
    <text evidence="4">The sequence shown here is derived from an EMBL/GenBank/DDBJ whole genome shotgun (WGS) entry which is preliminary data.</text>
</comment>
<evidence type="ECO:0000313" key="5">
    <source>
        <dbReference type="Proteomes" id="UP000596742"/>
    </source>
</evidence>
<dbReference type="PANTHER" id="PTHR11475:SF4">
    <property type="entry name" value="CHORION PEROXIDASE"/>
    <property type="match status" value="1"/>
</dbReference>
<organism evidence="4 5">
    <name type="scientific">Mytilus galloprovincialis</name>
    <name type="common">Mediterranean mussel</name>
    <dbReference type="NCBI Taxonomy" id="29158"/>
    <lineage>
        <taxon>Eukaryota</taxon>
        <taxon>Metazoa</taxon>
        <taxon>Spiralia</taxon>
        <taxon>Lophotrochozoa</taxon>
        <taxon>Mollusca</taxon>
        <taxon>Bivalvia</taxon>
        <taxon>Autobranchia</taxon>
        <taxon>Pteriomorphia</taxon>
        <taxon>Mytilida</taxon>
        <taxon>Mytiloidea</taxon>
        <taxon>Mytilidae</taxon>
        <taxon>Mytilinae</taxon>
        <taxon>Mytilus</taxon>
    </lineage>
</organism>
<dbReference type="Proteomes" id="UP000596742">
    <property type="component" value="Unassembled WGS sequence"/>
</dbReference>
<evidence type="ECO:0000256" key="1">
    <source>
        <dbReference type="ARBA" id="ARBA00004613"/>
    </source>
</evidence>
<comment type="subcellular location">
    <subcellularLocation>
        <location evidence="1">Secreted</location>
    </subcellularLocation>
</comment>
<dbReference type="InterPro" id="IPR019791">
    <property type="entry name" value="Haem_peroxidase_animal"/>
</dbReference>
<reference evidence="4" key="1">
    <citation type="submission" date="2018-11" db="EMBL/GenBank/DDBJ databases">
        <authorList>
            <person name="Alioto T."/>
            <person name="Alioto T."/>
        </authorList>
    </citation>
    <scope>NUCLEOTIDE SEQUENCE</scope>
</reference>
<dbReference type="Pfam" id="PF03098">
    <property type="entry name" value="An_peroxidase"/>
    <property type="match status" value="1"/>
</dbReference>
<dbReference type="GO" id="GO:0006979">
    <property type="term" value="P:response to oxidative stress"/>
    <property type="evidence" value="ECO:0007669"/>
    <property type="project" value="InterPro"/>
</dbReference>
<dbReference type="GO" id="GO:0004601">
    <property type="term" value="F:peroxidase activity"/>
    <property type="evidence" value="ECO:0007669"/>
    <property type="project" value="InterPro"/>
</dbReference>
<proteinExistence type="predicted"/>